<dbReference type="GO" id="GO:0016279">
    <property type="term" value="F:protein-lysine N-methyltransferase activity"/>
    <property type="evidence" value="ECO:0007669"/>
    <property type="project" value="InterPro"/>
</dbReference>
<dbReference type="GeneID" id="8245527"/>
<dbReference type="eggNOG" id="KOG3350">
    <property type="taxonomic scope" value="Eukaryota"/>
</dbReference>
<comment type="subcellular location">
    <subcellularLocation>
        <location evidence="1">Cytoplasm</location>
    </subcellularLocation>
</comment>
<gene>
    <name evidence="5" type="ORF">MICPUN_108760</name>
</gene>
<dbReference type="InterPro" id="IPR002052">
    <property type="entry name" value="DNA_methylase_N6_adenine_CS"/>
</dbReference>
<dbReference type="RefSeq" id="XP_002507892.1">
    <property type="nucleotide sequence ID" value="XM_002507846.1"/>
</dbReference>
<dbReference type="Proteomes" id="UP000002009">
    <property type="component" value="Chromosome 8"/>
</dbReference>
<dbReference type="KEGG" id="mis:MICPUN_108760"/>
<dbReference type="InParanoid" id="C1FFV8"/>
<dbReference type="OMA" id="FNKPLEG"/>
<dbReference type="InterPro" id="IPR029063">
    <property type="entry name" value="SAM-dependent_MTases_sf"/>
</dbReference>
<dbReference type="InterPro" id="IPR019369">
    <property type="entry name" value="Efm5/EEF1AKMT1"/>
</dbReference>
<dbReference type="AlphaFoldDB" id="C1FFV8"/>
<dbReference type="PANTHER" id="PTHR13200:SF1">
    <property type="entry name" value="NUCLEIC ACID BINDING PROTEIN"/>
    <property type="match status" value="1"/>
</dbReference>
<evidence type="ECO:0000256" key="1">
    <source>
        <dbReference type="ARBA" id="ARBA00004496"/>
    </source>
</evidence>
<organism evidence="5 6">
    <name type="scientific">Micromonas commoda (strain RCC299 / NOUM17 / CCMP2709)</name>
    <name type="common">Picoplanktonic green alga</name>
    <dbReference type="NCBI Taxonomy" id="296587"/>
    <lineage>
        <taxon>Eukaryota</taxon>
        <taxon>Viridiplantae</taxon>
        <taxon>Chlorophyta</taxon>
        <taxon>Mamiellophyceae</taxon>
        <taxon>Mamiellales</taxon>
        <taxon>Mamiellaceae</taxon>
        <taxon>Micromonas</taxon>
    </lineage>
</organism>
<dbReference type="InterPro" id="IPR041370">
    <property type="entry name" value="Mlase_EEF1AKMT1/ZCCHC4"/>
</dbReference>
<keyword evidence="3" id="KW-0489">Methyltransferase</keyword>
<keyword evidence="6" id="KW-1185">Reference proteome</keyword>
<name>C1FFV8_MICCC</name>
<dbReference type="EMBL" id="CP001575">
    <property type="protein sequence ID" value="ACO69150.1"/>
    <property type="molecule type" value="Genomic_DNA"/>
</dbReference>
<dbReference type="Gene3D" id="3.40.50.150">
    <property type="entry name" value="Vaccinia Virus protein VP39"/>
    <property type="match status" value="1"/>
</dbReference>
<protein>
    <submittedName>
        <fullName evidence="5">Uncharacterized protein</fullName>
    </submittedName>
</protein>
<dbReference type="SUPFAM" id="SSF53335">
    <property type="entry name" value="S-adenosyl-L-methionine-dependent methyltransferases"/>
    <property type="match status" value="1"/>
</dbReference>
<dbReference type="FunCoup" id="C1FFV8">
    <property type="interactions" value="1487"/>
</dbReference>
<evidence type="ECO:0000313" key="5">
    <source>
        <dbReference type="EMBL" id="ACO69150.1"/>
    </source>
</evidence>
<dbReference type="OrthoDB" id="206354at2759"/>
<dbReference type="STRING" id="296587.C1FFV8"/>
<sequence>MVFADKGAFGADGDGDKLKKNRFLSTTKEVEDLNQYWYSNRTISAMARDVEDVCAAPETRAAFLSTPSVYFSLSKEVRARSWCFDLDTQWQKEPGYVCYDFNKPIDFEGAEELKGTFDMVIIDPPFITREVWEKYTETARWLLKPGGHVMASTIQENAPFMKELLGVDPQVFMPSIPTLVYQYYLYASYESKHLKDKNPEIPDYD</sequence>
<evidence type="ECO:0000256" key="3">
    <source>
        <dbReference type="ARBA" id="ARBA00022603"/>
    </source>
</evidence>
<evidence type="ECO:0000256" key="2">
    <source>
        <dbReference type="ARBA" id="ARBA00022490"/>
    </source>
</evidence>
<reference evidence="5 6" key="1">
    <citation type="journal article" date="2009" name="Science">
        <title>Green evolution and dynamic adaptations revealed by genomes of the marine picoeukaryotes Micromonas.</title>
        <authorList>
            <person name="Worden A.Z."/>
            <person name="Lee J.H."/>
            <person name="Mock T."/>
            <person name="Rouze P."/>
            <person name="Simmons M.P."/>
            <person name="Aerts A.L."/>
            <person name="Allen A.E."/>
            <person name="Cuvelier M.L."/>
            <person name="Derelle E."/>
            <person name="Everett M.V."/>
            <person name="Foulon E."/>
            <person name="Grimwood J."/>
            <person name="Gundlach H."/>
            <person name="Henrissat B."/>
            <person name="Napoli C."/>
            <person name="McDonald S.M."/>
            <person name="Parker M.S."/>
            <person name="Rombauts S."/>
            <person name="Salamov A."/>
            <person name="Von Dassow P."/>
            <person name="Badger J.H."/>
            <person name="Coutinho P.M."/>
            <person name="Demir E."/>
            <person name="Dubchak I."/>
            <person name="Gentemann C."/>
            <person name="Eikrem W."/>
            <person name="Gready J.E."/>
            <person name="John U."/>
            <person name="Lanier W."/>
            <person name="Lindquist E.A."/>
            <person name="Lucas S."/>
            <person name="Mayer K.F."/>
            <person name="Moreau H."/>
            <person name="Not F."/>
            <person name="Otillar R."/>
            <person name="Panaud O."/>
            <person name="Pangilinan J."/>
            <person name="Paulsen I."/>
            <person name="Piegu B."/>
            <person name="Poliakov A."/>
            <person name="Robbens S."/>
            <person name="Schmutz J."/>
            <person name="Toulza E."/>
            <person name="Wyss T."/>
            <person name="Zelensky A."/>
            <person name="Zhou K."/>
            <person name="Armbrust E.V."/>
            <person name="Bhattacharya D."/>
            <person name="Goodenough U.W."/>
            <person name="Van de Peer Y."/>
            <person name="Grigoriev I.V."/>
        </authorList>
    </citation>
    <scope>NUCLEOTIDE SEQUENCE [LARGE SCALE GENOMIC DNA]</scope>
    <source>
        <strain evidence="6">RCC299 / NOUM17</strain>
    </source>
</reference>
<keyword evidence="2" id="KW-0963">Cytoplasm</keyword>
<evidence type="ECO:0000313" key="6">
    <source>
        <dbReference type="Proteomes" id="UP000002009"/>
    </source>
</evidence>
<dbReference type="GO" id="GO:0032259">
    <property type="term" value="P:methylation"/>
    <property type="evidence" value="ECO:0007669"/>
    <property type="project" value="UniProtKB-KW"/>
</dbReference>
<dbReference type="PANTHER" id="PTHR13200">
    <property type="entry name" value="EEF1A LYSINE METHYLTRANSFERASE 1"/>
    <property type="match status" value="1"/>
</dbReference>
<dbReference type="GO" id="GO:0003676">
    <property type="term" value="F:nucleic acid binding"/>
    <property type="evidence" value="ECO:0007669"/>
    <property type="project" value="InterPro"/>
</dbReference>
<keyword evidence="4" id="KW-0808">Transferase</keyword>
<dbReference type="GO" id="GO:0005737">
    <property type="term" value="C:cytoplasm"/>
    <property type="evidence" value="ECO:0007669"/>
    <property type="project" value="UniProtKB-SubCell"/>
</dbReference>
<accession>C1FFV8</accession>
<dbReference type="PROSITE" id="PS00092">
    <property type="entry name" value="N6_MTASE"/>
    <property type="match status" value="1"/>
</dbReference>
<evidence type="ECO:0000256" key="4">
    <source>
        <dbReference type="ARBA" id="ARBA00022679"/>
    </source>
</evidence>
<dbReference type="Pfam" id="PF10237">
    <property type="entry name" value="N6-adenineMlase"/>
    <property type="match status" value="1"/>
</dbReference>
<proteinExistence type="predicted"/>